<protein>
    <submittedName>
        <fullName evidence="1">Uncharacterized protein</fullName>
    </submittedName>
</protein>
<reference evidence="1 2" key="1">
    <citation type="submission" date="2019-06" db="EMBL/GenBank/DDBJ databases">
        <title>Draft genomes of female and male turbot (Scophthalmus maximus).</title>
        <authorList>
            <person name="Xu H."/>
            <person name="Xu X.-W."/>
            <person name="Shao C."/>
            <person name="Chen S."/>
        </authorList>
    </citation>
    <scope>NUCLEOTIDE SEQUENCE [LARGE SCALE GENOMIC DNA]</scope>
    <source>
        <strain evidence="1">Ysfricsl-2016a</strain>
        <tissue evidence="1">Blood</tissue>
    </source>
</reference>
<evidence type="ECO:0000313" key="2">
    <source>
        <dbReference type="Proteomes" id="UP000438429"/>
    </source>
</evidence>
<dbReference type="EMBL" id="VEVO01000001">
    <property type="protein sequence ID" value="KAF0047633.1"/>
    <property type="molecule type" value="Genomic_DNA"/>
</dbReference>
<comment type="caution">
    <text evidence="1">The sequence shown here is derived from an EMBL/GenBank/DDBJ whole genome shotgun (WGS) entry which is preliminary data.</text>
</comment>
<proteinExistence type="predicted"/>
<name>A0A6A4TN81_SCOMX</name>
<sequence length="89" mass="10283">MHLDVATRCVRVCSRRCFCVANPANSKVRRDFPSQKIERKNSLFSSFLFCSTSNPVQPFVDPAPKDVRIRKKPDIERVHPPPVARRMPF</sequence>
<organism evidence="1 2">
    <name type="scientific">Scophthalmus maximus</name>
    <name type="common">Turbot</name>
    <name type="synonym">Psetta maxima</name>
    <dbReference type="NCBI Taxonomy" id="52904"/>
    <lineage>
        <taxon>Eukaryota</taxon>
        <taxon>Metazoa</taxon>
        <taxon>Chordata</taxon>
        <taxon>Craniata</taxon>
        <taxon>Vertebrata</taxon>
        <taxon>Euteleostomi</taxon>
        <taxon>Actinopterygii</taxon>
        <taxon>Neopterygii</taxon>
        <taxon>Teleostei</taxon>
        <taxon>Neoteleostei</taxon>
        <taxon>Acanthomorphata</taxon>
        <taxon>Carangaria</taxon>
        <taxon>Pleuronectiformes</taxon>
        <taxon>Pleuronectoidei</taxon>
        <taxon>Scophthalmidae</taxon>
        <taxon>Scophthalmus</taxon>
    </lineage>
</organism>
<dbReference type="AlphaFoldDB" id="A0A6A4TN81"/>
<gene>
    <name evidence="1" type="ORF">F2P81_001266</name>
</gene>
<accession>A0A6A4TN81</accession>
<dbReference type="Proteomes" id="UP000438429">
    <property type="component" value="Unassembled WGS sequence"/>
</dbReference>
<evidence type="ECO:0000313" key="1">
    <source>
        <dbReference type="EMBL" id="KAF0047633.1"/>
    </source>
</evidence>